<sequence length="120" mass="13294">MIKTRLAYLLVSSLFFISFTNAADQKANVEAFFTQMNKEVDFEKEIGHANDKDQAKVLGWLSCVYGAFVLILLFIPNSMSARWALFGCGGFMMSVGLALLAYSRKSVSEAPIPIAEIELD</sequence>
<keyword evidence="1" id="KW-1133">Transmembrane helix</keyword>
<dbReference type="EMBL" id="CP117812">
    <property type="protein sequence ID" value="WDE99355.1"/>
    <property type="molecule type" value="Genomic_DNA"/>
</dbReference>
<keyword evidence="1" id="KW-0812">Transmembrane</keyword>
<feature type="transmembrane region" description="Helical" evidence="1">
    <location>
        <begin position="57"/>
        <end position="76"/>
    </location>
</feature>
<feature type="transmembrane region" description="Helical" evidence="1">
    <location>
        <begin position="83"/>
        <end position="102"/>
    </location>
</feature>
<keyword evidence="4" id="KW-1185">Reference proteome</keyword>
<dbReference type="Proteomes" id="UP001214250">
    <property type="component" value="Chromosome 2"/>
</dbReference>
<accession>A0ABY7W1P6</accession>
<evidence type="ECO:0000256" key="1">
    <source>
        <dbReference type="SAM" id="Phobius"/>
    </source>
</evidence>
<keyword evidence="1" id="KW-0472">Membrane</keyword>
<feature type="chain" id="PRO_5045347479" evidence="2">
    <location>
        <begin position="23"/>
        <end position="120"/>
    </location>
</feature>
<name>A0ABY7W1P6_9BACT</name>
<keyword evidence="2" id="KW-0732">Signal</keyword>
<reference evidence="3 4" key="1">
    <citation type="submission" date="2023-02" db="EMBL/GenBank/DDBJ databases">
        <title>Genome sequence of Lentisphaera profundi SAORIC-696.</title>
        <authorList>
            <person name="Kim e."/>
            <person name="Cho J.-C."/>
            <person name="Choi A."/>
            <person name="Kang I."/>
        </authorList>
    </citation>
    <scope>NUCLEOTIDE SEQUENCE [LARGE SCALE GENOMIC DNA]</scope>
    <source>
        <strain evidence="3 4">SAORIC-696</strain>
    </source>
</reference>
<organism evidence="3 4">
    <name type="scientific">Lentisphaera profundi</name>
    <dbReference type="NCBI Taxonomy" id="1658616"/>
    <lineage>
        <taxon>Bacteria</taxon>
        <taxon>Pseudomonadati</taxon>
        <taxon>Lentisphaerota</taxon>
        <taxon>Lentisphaeria</taxon>
        <taxon>Lentisphaerales</taxon>
        <taxon>Lentisphaeraceae</taxon>
        <taxon>Lentisphaera</taxon>
    </lineage>
</organism>
<feature type="signal peptide" evidence="2">
    <location>
        <begin position="1"/>
        <end position="22"/>
    </location>
</feature>
<proteinExistence type="predicted"/>
<evidence type="ECO:0000313" key="3">
    <source>
        <dbReference type="EMBL" id="WDE99355.1"/>
    </source>
</evidence>
<evidence type="ECO:0000313" key="4">
    <source>
        <dbReference type="Proteomes" id="UP001214250"/>
    </source>
</evidence>
<dbReference type="RefSeq" id="WP_274154213.1">
    <property type="nucleotide sequence ID" value="NZ_CP117812.1"/>
</dbReference>
<gene>
    <name evidence="3" type="ORF">PQO03_16080</name>
</gene>
<evidence type="ECO:0000256" key="2">
    <source>
        <dbReference type="SAM" id="SignalP"/>
    </source>
</evidence>
<protein>
    <submittedName>
        <fullName evidence="3">Uncharacterized protein</fullName>
    </submittedName>
</protein>